<dbReference type="KEGG" id="mdn:JT25_008440"/>
<sequence length="101" mass="11444">MTEIWSALNREILQPPRKVDEAVDRLMLVMNNTERQSVASVEENELIEFHFCLGVAIRNAFGLHNPDSELLAACGTEIAPDDASVIIIKALWDRLQNEKLR</sequence>
<accession>A0A126T369</accession>
<keyword evidence="3" id="KW-1185">Reference proteome</keyword>
<name>A0A126T369_9GAMM</name>
<dbReference type="InterPro" id="IPR046744">
    <property type="entry name" value="DUF6794"/>
</dbReference>
<dbReference type="EMBL" id="CP014476">
    <property type="protein sequence ID" value="AMK76519.1"/>
    <property type="molecule type" value="Genomic_DNA"/>
</dbReference>
<dbReference type="OrthoDB" id="8781471at2"/>
<proteinExistence type="predicted"/>
<gene>
    <name evidence="2" type="ORF">JT25_008440</name>
</gene>
<protein>
    <recommendedName>
        <fullName evidence="1">DUF6794 domain-containing protein</fullName>
    </recommendedName>
</protein>
<dbReference type="Pfam" id="PF20594">
    <property type="entry name" value="DUF6794"/>
    <property type="match status" value="1"/>
</dbReference>
<dbReference type="AlphaFoldDB" id="A0A126T369"/>
<reference evidence="2 3" key="1">
    <citation type="journal article" date="2015" name="Environ. Microbiol.">
        <title>Methane oxidation coupled to nitrate reduction under hypoxia by the Gammaproteobacterium Methylomonas denitrificans, sp. nov. type strain FJG1.</title>
        <authorList>
            <person name="Kits K.D."/>
            <person name="Klotz M.G."/>
            <person name="Stein L.Y."/>
        </authorList>
    </citation>
    <scope>NUCLEOTIDE SEQUENCE [LARGE SCALE GENOMIC DNA]</scope>
    <source>
        <strain evidence="2 3">FJG1</strain>
    </source>
</reference>
<feature type="domain" description="DUF6794" evidence="1">
    <location>
        <begin position="16"/>
        <end position="95"/>
    </location>
</feature>
<evidence type="ECO:0000259" key="1">
    <source>
        <dbReference type="Pfam" id="PF20594"/>
    </source>
</evidence>
<evidence type="ECO:0000313" key="3">
    <source>
        <dbReference type="Proteomes" id="UP000030512"/>
    </source>
</evidence>
<dbReference type="Proteomes" id="UP000030512">
    <property type="component" value="Chromosome"/>
</dbReference>
<organism evidence="2 3">
    <name type="scientific">Methylomonas denitrificans</name>
    <dbReference type="NCBI Taxonomy" id="1538553"/>
    <lineage>
        <taxon>Bacteria</taxon>
        <taxon>Pseudomonadati</taxon>
        <taxon>Pseudomonadota</taxon>
        <taxon>Gammaproteobacteria</taxon>
        <taxon>Methylococcales</taxon>
        <taxon>Methylococcaceae</taxon>
        <taxon>Methylomonas</taxon>
    </lineage>
</organism>
<dbReference type="RefSeq" id="WP_036274941.1">
    <property type="nucleotide sequence ID" value="NZ_CP014476.1"/>
</dbReference>
<evidence type="ECO:0000313" key="2">
    <source>
        <dbReference type="EMBL" id="AMK76519.1"/>
    </source>
</evidence>